<reference evidence="1 2" key="1">
    <citation type="submission" date="2023-10" db="EMBL/GenBank/DDBJ databases">
        <title>Virgibacillus soli CC-YMP-6 genome.</title>
        <authorList>
            <person name="Miliotis G."/>
            <person name="Sengupta P."/>
            <person name="Hameed A."/>
            <person name="Chuvochina M."/>
            <person name="Mcdonagh F."/>
            <person name="Simpson A.C."/>
            <person name="Singh N.K."/>
            <person name="Rekha P.D."/>
            <person name="Raman K."/>
            <person name="Hugenholtz P."/>
            <person name="Venkateswaran K."/>
        </authorList>
    </citation>
    <scope>NUCLEOTIDE SEQUENCE [LARGE SCALE GENOMIC DNA]</scope>
    <source>
        <strain evidence="1 2">CC-YMP-6</strain>
    </source>
</reference>
<evidence type="ECO:0000313" key="2">
    <source>
        <dbReference type="Proteomes" id="UP001275315"/>
    </source>
</evidence>
<proteinExistence type="predicted"/>
<sequence>MEKKQLLLDDFTHGDLSRYEKNTTFVRTYQLAISDTHVKGGKSLQLSYHFGGWTAGNGAMYIIFKDNLITKSRPLKLGMWVHGDGKSHG</sequence>
<dbReference type="Proteomes" id="UP001275315">
    <property type="component" value="Unassembled WGS sequence"/>
</dbReference>
<keyword evidence="2" id="KW-1185">Reference proteome</keyword>
<protein>
    <submittedName>
        <fullName evidence="1">Uncharacterized protein</fullName>
    </submittedName>
</protein>
<dbReference type="RefSeq" id="WP_320379963.1">
    <property type="nucleotide sequence ID" value="NZ_JAWDIQ010000002.1"/>
</dbReference>
<evidence type="ECO:0000313" key="1">
    <source>
        <dbReference type="EMBL" id="MDY0409151.1"/>
    </source>
</evidence>
<gene>
    <name evidence="1" type="ORF">RWD45_11990</name>
</gene>
<name>A0ABU5CTF5_9BACI</name>
<organism evidence="1 2">
    <name type="scientific">Paracerasibacillus soli</name>
    <dbReference type="NCBI Taxonomy" id="480284"/>
    <lineage>
        <taxon>Bacteria</taxon>
        <taxon>Bacillati</taxon>
        <taxon>Bacillota</taxon>
        <taxon>Bacilli</taxon>
        <taxon>Bacillales</taxon>
        <taxon>Bacillaceae</taxon>
        <taxon>Paracerasibacillus</taxon>
    </lineage>
</organism>
<dbReference type="EMBL" id="JAWDIQ010000002">
    <property type="protein sequence ID" value="MDY0409151.1"/>
    <property type="molecule type" value="Genomic_DNA"/>
</dbReference>
<accession>A0ABU5CTF5</accession>
<comment type="caution">
    <text evidence="1">The sequence shown here is derived from an EMBL/GenBank/DDBJ whole genome shotgun (WGS) entry which is preliminary data.</text>
</comment>